<feature type="compositionally biased region" description="Polar residues" evidence="1">
    <location>
        <begin position="39"/>
        <end position="49"/>
    </location>
</feature>
<name>A0CHN8_PARTE</name>
<keyword evidence="3" id="KW-1185">Reference proteome</keyword>
<accession>A0CHN8</accession>
<reference evidence="2 3" key="1">
    <citation type="journal article" date="2006" name="Nature">
        <title>Global trends of whole-genome duplications revealed by the ciliate Paramecium tetraurelia.</title>
        <authorList>
            <consortium name="Genoscope"/>
            <person name="Aury J.-M."/>
            <person name="Jaillon O."/>
            <person name="Duret L."/>
            <person name="Noel B."/>
            <person name="Jubin C."/>
            <person name="Porcel B.M."/>
            <person name="Segurens B."/>
            <person name="Daubin V."/>
            <person name="Anthouard V."/>
            <person name="Aiach N."/>
            <person name="Arnaiz O."/>
            <person name="Billaut A."/>
            <person name="Beisson J."/>
            <person name="Blanc I."/>
            <person name="Bouhouche K."/>
            <person name="Camara F."/>
            <person name="Duharcourt S."/>
            <person name="Guigo R."/>
            <person name="Gogendeau D."/>
            <person name="Katinka M."/>
            <person name="Keller A.-M."/>
            <person name="Kissmehl R."/>
            <person name="Klotz C."/>
            <person name="Koll F."/>
            <person name="Le Moue A."/>
            <person name="Lepere C."/>
            <person name="Malinsky S."/>
            <person name="Nowacki M."/>
            <person name="Nowak J.K."/>
            <person name="Plattner H."/>
            <person name="Poulain J."/>
            <person name="Ruiz F."/>
            <person name="Serrano V."/>
            <person name="Zagulski M."/>
            <person name="Dessen P."/>
            <person name="Betermier M."/>
            <person name="Weissenbach J."/>
            <person name="Scarpelli C."/>
            <person name="Schachter V."/>
            <person name="Sperling L."/>
            <person name="Meyer E."/>
            <person name="Cohen J."/>
            <person name="Wincker P."/>
        </authorList>
    </citation>
    <scope>NUCLEOTIDE SEQUENCE [LARGE SCALE GENOMIC DNA]</scope>
    <source>
        <strain evidence="2 3">Stock d4-2</strain>
    </source>
</reference>
<dbReference type="RefSeq" id="XP_001437702.1">
    <property type="nucleotide sequence ID" value="XM_001437665.1"/>
</dbReference>
<protein>
    <submittedName>
        <fullName evidence="2">Uncharacterized protein</fullName>
    </submittedName>
</protein>
<gene>
    <name evidence="2" type="ORF">GSPATT00038407001</name>
</gene>
<dbReference type="Proteomes" id="UP000000600">
    <property type="component" value="Unassembled WGS sequence"/>
</dbReference>
<dbReference type="AlphaFoldDB" id="A0CHN8"/>
<proteinExistence type="predicted"/>
<dbReference type="GeneID" id="5023487"/>
<evidence type="ECO:0000256" key="1">
    <source>
        <dbReference type="SAM" id="MobiDB-lite"/>
    </source>
</evidence>
<dbReference type="KEGG" id="ptm:GSPATT00038407001"/>
<dbReference type="OrthoDB" id="312719at2759"/>
<organism evidence="2 3">
    <name type="scientific">Paramecium tetraurelia</name>
    <dbReference type="NCBI Taxonomy" id="5888"/>
    <lineage>
        <taxon>Eukaryota</taxon>
        <taxon>Sar</taxon>
        <taxon>Alveolata</taxon>
        <taxon>Ciliophora</taxon>
        <taxon>Intramacronucleata</taxon>
        <taxon>Oligohymenophorea</taxon>
        <taxon>Peniculida</taxon>
        <taxon>Parameciidae</taxon>
        <taxon>Paramecium</taxon>
    </lineage>
</organism>
<sequence>MLVIKKRTEKPQAASCCGEIFPSNRQPSFKSSPSPQKYDPQTQPLLQQGKQKDKSRKKIDNNQLTFENLINFVQADGCFRISKEIKSKINFKNLSNHQKLKDDVWFTFLVLLYLENNFSQSKKSWQLVYQKGIQYLQQNGMDYKAKKNEYKL</sequence>
<feature type="compositionally biased region" description="Low complexity" evidence="1">
    <location>
        <begin position="26"/>
        <end position="37"/>
    </location>
</feature>
<dbReference type="HOGENOM" id="CLU_1725846_0_0_1"/>
<dbReference type="InParanoid" id="A0CHN8"/>
<evidence type="ECO:0000313" key="3">
    <source>
        <dbReference type="Proteomes" id="UP000000600"/>
    </source>
</evidence>
<evidence type="ECO:0000313" key="2">
    <source>
        <dbReference type="EMBL" id="CAK70305.1"/>
    </source>
</evidence>
<dbReference type="PANTHER" id="PTHR45737:SF6">
    <property type="entry name" value="VON WILLEBRAND FACTOR A DOMAIN-CONTAINING PROTEIN 5A"/>
    <property type="match status" value="1"/>
</dbReference>
<dbReference type="PANTHER" id="PTHR45737">
    <property type="entry name" value="VON WILLEBRAND FACTOR A DOMAIN-CONTAINING PROTEIN 5A"/>
    <property type="match status" value="1"/>
</dbReference>
<feature type="region of interest" description="Disordered" evidence="1">
    <location>
        <begin position="16"/>
        <end position="57"/>
    </location>
</feature>
<dbReference type="EMBL" id="CT868078">
    <property type="protein sequence ID" value="CAK70305.1"/>
    <property type="molecule type" value="Genomic_DNA"/>
</dbReference>